<keyword evidence="26" id="KW-0175">Coiled coil</keyword>
<dbReference type="Pfam" id="PF00096">
    <property type="entry name" value="zf-C2H2"/>
    <property type="match status" value="2"/>
</dbReference>
<evidence type="ECO:0000313" key="30">
    <source>
        <dbReference type="Proteomes" id="UP000838756"/>
    </source>
</evidence>
<sequence length="1318" mass="149106">MSSTSANRISKVNSKGSSVSERAENVDEDTSTTADFIYGGPFIKVDKEAKFLNTVTPFNMQLQGTFKKSFAYYSLKERLPIILTKVIDYLSRESSKIKSLHKASDEDIRGLIQYITKLKNDLVTNKKYDQLTVDTPEAKRWNQWIYNAESPYYFTNIWVFSECYVYRRLREGCELSKGLSDFDPFDEQKDKSFTNSLEPMCLVADKLVNMLPASDKDKRKQDFITLLKLCLWSNKCDLSLSMGEEVTLNSEGGGASQTRFIMDPLEMIVNLKDKVLVDDSAKICDAVCTRAENLSKTIEASPEVQENRTEDQETDPPQIPCPAKMTSPQTVTFDIICDNSGYELFTDLCLAHFLVSQGIVKKVRFHVKRIPWFVSDVTPRDFRYVISSCANAKFNREIPPEPKPAAAEGEASADDEPPRVINAENLRQLGVAWEKFVEDGVFVVMCDDFWTSPHVYRDMRKYDPSLYRKLQFAVALLFKGDLNYRKLLCEKNCVPTVGFETALQGFMPAPIVALRTVKADLICGLPPGMWEKFNQIDEKWMETGNYGMNGCFICNKVSLRNAVSVFGEIPFKSGKSTIAVIGEVIDKNINKDAVHTELLCRKCQKYIVEYDSLQVRLKQIKTEVIESFKKSLQRYNLNYDTYDDEHPKINILSKKSEPKKLVLQASKLLPLPPDFVLSDGKWSMAKTGSAIPKIKNVMTLPSSSTLNLKVTVGSSVLTQSINTNTIANTKVTPNITVDPKLITTSKENPKSDQTYTTTSNNQEYVQNEESTLTTKSIDWKVSKNKSSSVLTFNVDSLPKDFLSSTILKVDAEFEKTNDEEEGNQELVNNDDQPMEIDEDCSGAVLSTKSRTKLKFEEDIKVDGTDKFETEFIDMKLLGGSEGQYVLGKLMLQDDESDNDGDVEERGAFIKVESGEMYRVQSVESKTDEEDSLKLEAQSAMILNEDGQFRCLMCERSEDKGEPIYVGDSDATMLHLKSYHSARLYICRVCGHIERRRSDYALHMEEHNPNNKPMQTALKARVHQCNICDKKYHSKALLTGHMNMHNGSRPYSCSICRKTFASKYTHQSHLKTHLVSERPFKCDICGASFTQRSNLHSHKRATHLDDKRYHCAQCPKKFKRRRNLVRPWVCGKSSPIFSLRLTDPATLIPQVCGKSFNSRDNRNTHRFVHSDRKPYECVVCGTGYMRKQLLYHHMNTSGHLAESIVVNQPRVTKLGENLVVESKMDKLPEAVSTIYETSEESQELVAEEKNDKSSISLIQARDDSTVLTLHDVDGAMKTEGTIIDHLSEDTISGEQENGAIRLVPIELPDGSSGWVAINA</sequence>
<dbReference type="GO" id="GO:0008270">
    <property type="term" value="F:zinc ion binding"/>
    <property type="evidence" value="ECO:0007669"/>
    <property type="project" value="UniProtKB-KW"/>
</dbReference>
<evidence type="ECO:0000256" key="24">
    <source>
        <dbReference type="ARBA" id="ARBA00048809"/>
    </source>
</evidence>
<evidence type="ECO:0000256" key="13">
    <source>
        <dbReference type="ARBA" id="ARBA00022801"/>
    </source>
</evidence>
<keyword evidence="17" id="KW-0804">Transcription</keyword>
<dbReference type="SMART" id="SM00355">
    <property type="entry name" value="ZnF_C2H2"/>
    <property type="match status" value="6"/>
</dbReference>
<evidence type="ECO:0000256" key="22">
    <source>
        <dbReference type="ARBA" id="ARBA00032801"/>
    </source>
</evidence>
<keyword evidence="9" id="KW-0533">Nickel</keyword>
<dbReference type="InterPro" id="IPR036075">
    <property type="entry name" value="ARMT-1-like_metal-bd_sf"/>
</dbReference>
<evidence type="ECO:0000256" key="17">
    <source>
        <dbReference type="ARBA" id="ARBA00023163"/>
    </source>
</evidence>
<keyword evidence="18" id="KW-0464">Manganese</keyword>
<comment type="function">
    <text evidence="23">Metal-dependent phosphatase that shows phosphatase activity against several substrates, including fructose-1-phosphate and fructose-6-phosphate. Its preference for fructose-1-phosphate, a strong glycating agent that causes DNA damage rather than a canonical yeast metabolite, suggests a damage-control function in hexose phosphate metabolism. Has also been shown to have O-methyltransferase activity that methylates glutamate residues of target proteins to form gamma-glutamyl methyl ester residues. Possibly methylates PCNA, suggesting it is involved in the DNA damage response.</text>
</comment>
<dbReference type="GO" id="GO:0006974">
    <property type="term" value="P:DNA damage response"/>
    <property type="evidence" value="ECO:0007669"/>
    <property type="project" value="TreeGrafter"/>
</dbReference>
<protein>
    <recommendedName>
        <fullName evidence="8">Damage-control phosphatase ARMT1</fullName>
    </recommendedName>
    <alternativeName>
        <fullName evidence="22">Acidic residue methyltransferase 1</fullName>
    </alternativeName>
    <alternativeName>
        <fullName evidence="20">Protein-glutamate O-methyltransferase</fullName>
    </alternativeName>
    <alternativeName>
        <fullName evidence="21">Sugar phosphate phosphatase ARMT1</fullName>
    </alternativeName>
</protein>
<keyword evidence="13" id="KW-0378">Hydrolase</keyword>
<evidence type="ECO:0000256" key="20">
    <source>
        <dbReference type="ARBA" id="ARBA00030066"/>
    </source>
</evidence>
<keyword evidence="16" id="KW-0238">DNA-binding</keyword>
<evidence type="ECO:0000256" key="25">
    <source>
        <dbReference type="PROSITE-ProRule" id="PRU00042"/>
    </source>
</evidence>
<dbReference type="InterPro" id="IPR002791">
    <property type="entry name" value="ARMT1-like_metal-bd"/>
</dbReference>
<keyword evidence="14" id="KW-0862">Zinc</keyword>
<feature type="region of interest" description="Disordered" evidence="27">
    <location>
        <begin position="299"/>
        <end position="324"/>
    </location>
</feature>
<evidence type="ECO:0000259" key="28">
    <source>
        <dbReference type="PROSITE" id="PS50157"/>
    </source>
</evidence>
<feature type="domain" description="C2H2-type" evidence="28">
    <location>
        <begin position="1079"/>
        <end position="1107"/>
    </location>
</feature>
<feature type="domain" description="C2H2-type" evidence="28">
    <location>
        <begin position="1050"/>
        <end position="1077"/>
    </location>
</feature>
<dbReference type="Proteomes" id="UP000838756">
    <property type="component" value="Unassembled WGS sequence"/>
</dbReference>
<comment type="caution">
    <text evidence="29">The sequence shown here is derived from an EMBL/GenBank/DDBJ whole genome shotgun (WGS) entry which is preliminary data.</text>
</comment>
<keyword evidence="15" id="KW-0805">Transcription regulation</keyword>
<comment type="catalytic activity">
    <reaction evidence="1">
        <text>L-glutamyl-[protein] + S-adenosyl-L-methionine = [protein]-L-glutamate 5-O-methyl ester + S-adenosyl-L-homocysteine</text>
        <dbReference type="Rhea" id="RHEA:24452"/>
        <dbReference type="Rhea" id="RHEA-COMP:10208"/>
        <dbReference type="Rhea" id="RHEA-COMP:10311"/>
        <dbReference type="ChEBI" id="CHEBI:29973"/>
        <dbReference type="ChEBI" id="CHEBI:57856"/>
        <dbReference type="ChEBI" id="CHEBI:59789"/>
        <dbReference type="ChEBI" id="CHEBI:82795"/>
    </reaction>
</comment>
<dbReference type="Gene3D" id="3.40.50.10880">
    <property type="entry name" value="Uncharacterised protein PF01937, DUF89, domain 3"/>
    <property type="match status" value="1"/>
</dbReference>
<evidence type="ECO:0000256" key="4">
    <source>
        <dbReference type="ARBA" id="ARBA00001967"/>
    </source>
</evidence>
<dbReference type="Pfam" id="PF01937">
    <property type="entry name" value="ARMT1-like_dom"/>
    <property type="match status" value="1"/>
</dbReference>
<evidence type="ECO:0000256" key="6">
    <source>
        <dbReference type="ARBA" id="ARBA00004123"/>
    </source>
</evidence>
<evidence type="ECO:0000256" key="26">
    <source>
        <dbReference type="SAM" id="Coils"/>
    </source>
</evidence>
<evidence type="ECO:0000256" key="16">
    <source>
        <dbReference type="ARBA" id="ARBA00023125"/>
    </source>
</evidence>
<dbReference type="PROSITE" id="PS00028">
    <property type="entry name" value="ZINC_FINGER_C2H2_1"/>
    <property type="match status" value="3"/>
</dbReference>
<dbReference type="GO" id="GO:0003677">
    <property type="term" value="F:DNA binding"/>
    <property type="evidence" value="ECO:0007669"/>
    <property type="project" value="UniProtKB-KW"/>
</dbReference>
<dbReference type="InterPro" id="IPR013087">
    <property type="entry name" value="Znf_C2H2_type"/>
</dbReference>
<comment type="subcellular location">
    <subcellularLocation>
        <location evidence="6">Nucleus</location>
    </subcellularLocation>
</comment>
<feature type="region of interest" description="Disordered" evidence="27">
    <location>
        <begin position="397"/>
        <end position="417"/>
    </location>
</feature>
<comment type="catalytic activity">
    <reaction evidence="2">
        <text>beta-D-fructose 1-phosphate + H2O = D-fructose + phosphate</text>
        <dbReference type="Rhea" id="RHEA:35603"/>
        <dbReference type="ChEBI" id="CHEBI:15377"/>
        <dbReference type="ChEBI" id="CHEBI:37721"/>
        <dbReference type="ChEBI" id="CHEBI:43474"/>
        <dbReference type="ChEBI" id="CHEBI:138881"/>
    </reaction>
</comment>
<evidence type="ECO:0000256" key="9">
    <source>
        <dbReference type="ARBA" id="ARBA00022596"/>
    </source>
</evidence>
<feature type="region of interest" description="Disordered" evidence="27">
    <location>
        <begin position="1"/>
        <end position="26"/>
    </location>
</feature>
<dbReference type="SUPFAM" id="SSF57667">
    <property type="entry name" value="beta-beta-alpha zinc fingers"/>
    <property type="match status" value="3"/>
</dbReference>
<dbReference type="Gene3D" id="3.30.160.60">
    <property type="entry name" value="Classic Zinc Finger"/>
    <property type="match status" value="4"/>
</dbReference>
<evidence type="ECO:0000256" key="3">
    <source>
        <dbReference type="ARBA" id="ARBA00001936"/>
    </source>
</evidence>
<dbReference type="GO" id="GO:0016791">
    <property type="term" value="F:phosphatase activity"/>
    <property type="evidence" value="ECO:0007669"/>
    <property type="project" value="TreeGrafter"/>
</dbReference>
<accession>A0A8S4R6J2</accession>
<comment type="cofactor">
    <cofactor evidence="4">
        <name>Ni(2+)</name>
        <dbReference type="ChEBI" id="CHEBI:49786"/>
    </cofactor>
</comment>
<evidence type="ECO:0000256" key="11">
    <source>
        <dbReference type="ARBA" id="ARBA00022737"/>
    </source>
</evidence>
<evidence type="ECO:0000256" key="18">
    <source>
        <dbReference type="ARBA" id="ARBA00023211"/>
    </source>
</evidence>
<keyword evidence="11" id="KW-0677">Repeat</keyword>
<evidence type="ECO:0000256" key="27">
    <source>
        <dbReference type="SAM" id="MobiDB-lite"/>
    </source>
</evidence>
<comment type="similarity">
    <text evidence="7">Belongs to the damage-control phosphatase family. Sugar phosphate phosphatase III subfamily.</text>
</comment>
<gene>
    <name evidence="29" type="primary">jg26319</name>
    <name evidence="29" type="ORF">PAEG_LOCUS10590</name>
</gene>
<evidence type="ECO:0000256" key="19">
    <source>
        <dbReference type="ARBA" id="ARBA00023242"/>
    </source>
</evidence>
<dbReference type="PROSITE" id="PS50157">
    <property type="entry name" value="ZINC_FINGER_C2H2_2"/>
    <property type="match status" value="5"/>
</dbReference>
<keyword evidence="19" id="KW-0539">Nucleus</keyword>
<feature type="domain" description="C2H2-type" evidence="28">
    <location>
        <begin position="1022"/>
        <end position="1049"/>
    </location>
</feature>
<evidence type="ECO:0000256" key="8">
    <source>
        <dbReference type="ARBA" id="ARBA00017414"/>
    </source>
</evidence>
<feature type="domain" description="C2H2-type" evidence="28">
    <location>
        <begin position="1151"/>
        <end position="1173"/>
    </location>
</feature>
<dbReference type="EMBL" id="CAKXAJ010024889">
    <property type="protein sequence ID" value="CAH2232318.1"/>
    <property type="molecule type" value="Genomic_DNA"/>
</dbReference>
<evidence type="ECO:0000256" key="14">
    <source>
        <dbReference type="ARBA" id="ARBA00022833"/>
    </source>
</evidence>
<evidence type="ECO:0000256" key="15">
    <source>
        <dbReference type="ARBA" id="ARBA00023015"/>
    </source>
</evidence>
<keyword evidence="12 25" id="KW-0863">Zinc-finger</keyword>
<dbReference type="Gene3D" id="1.20.930.60">
    <property type="match status" value="1"/>
</dbReference>
<dbReference type="PANTHER" id="PTHR12260">
    <property type="entry name" value="DAMAGE-CONTROL PHOSPHATASE ARMT1"/>
    <property type="match status" value="1"/>
</dbReference>
<proteinExistence type="inferred from homology"/>
<evidence type="ECO:0000256" key="23">
    <source>
        <dbReference type="ARBA" id="ARBA00045980"/>
    </source>
</evidence>
<dbReference type="InterPro" id="IPR036236">
    <property type="entry name" value="Znf_C2H2_sf"/>
</dbReference>
<keyword evidence="30" id="KW-1185">Reference proteome</keyword>
<evidence type="ECO:0000256" key="10">
    <source>
        <dbReference type="ARBA" id="ARBA00022723"/>
    </source>
</evidence>
<name>A0A8S4R6J2_9NEOP</name>
<organism evidence="29 30">
    <name type="scientific">Pararge aegeria aegeria</name>
    <dbReference type="NCBI Taxonomy" id="348720"/>
    <lineage>
        <taxon>Eukaryota</taxon>
        <taxon>Metazoa</taxon>
        <taxon>Ecdysozoa</taxon>
        <taxon>Arthropoda</taxon>
        <taxon>Hexapoda</taxon>
        <taxon>Insecta</taxon>
        <taxon>Pterygota</taxon>
        <taxon>Neoptera</taxon>
        <taxon>Endopterygota</taxon>
        <taxon>Lepidoptera</taxon>
        <taxon>Glossata</taxon>
        <taxon>Ditrysia</taxon>
        <taxon>Papilionoidea</taxon>
        <taxon>Nymphalidae</taxon>
        <taxon>Satyrinae</taxon>
        <taxon>Satyrini</taxon>
        <taxon>Parargina</taxon>
        <taxon>Pararge</taxon>
    </lineage>
</organism>
<dbReference type="OrthoDB" id="541375at2759"/>
<evidence type="ECO:0000256" key="5">
    <source>
        <dbReference type="ARBA" id="ARBA00003767"/>
    </source>
</evidence>
<comment type="cofactor">
    <cofactor evidence="3">
        <name>Mn(2+)</name>
        <dbReference type="ChEBI" id="CHEBI:29035"/>
    </cofactor>
</comment>
<dbReference type="SUPFAM" id="SSF111321">
    <property type="entry name" value="AF1104-like"/>
    <property type="match status" value="2"/>
</dbReference>
<evidence type="ECO:0000256" key="12">
    <source>
        <dbReference type="ARBA" id="ARBA00022771"/>
    </source>
</evidence>
<dbReference type="PANTHER" id="PTHR12260:SF6">
    <property type="entry name" value="DAMAGE-CONTROL PHOSPHATASE ARMT1"/>
    <property type="match status" value="1"/>
</dbReference>
<comment type="catalytic activity">
    <reaction evidence="24">
        <text>beta-D-fructose 6-phosphate = dihydroxyacetone + D-glyceraldehyde 3-phosphate</text>
        <dbReference type="Rhea" id="RHEA:28002"/>
        <dbReference type="ChEBI" id="CHEBI:16016"/>
        <dbReference type="ChEBI" id="CHEBI:57634"/>
        <dbReference type="ChEBI" id="CHEBI:59776"/>
    </reaction>
</comment>
<feature type="domain" description="C2H2-type" evidence="28">
    <location>
        <begin position="1174"/>
        <end position="1203"/>
    </location>
</feature>
<feature type="coiled-coil region" evidence="26">
    <location>
        <begin position="603"/>
        <end position="645"/>
    </location>
</feature>
<keyword evidence="10" id="KW-0479">Metal-binding</keyword>
<evidence type="ECO:0000256" key="7">
    <source>
        <dbReference type="ARBA" id="ARBA00009519"/>
    </source>
</evidence>
<dbReference type="InterPro" id="IPR039763">
    <property type="entry name" value="ARMT1"/>
</dbReference>
<evidence type="ECO:0000256" key="1">
    <source>
        <dbReference type="ARBA" id="ARBA00000807"/>
    </source>
</evidence>
<dbReference type="FunFam" id="3.30.160.60:FF:000363">
    <property type="entry name" value="Zinc finger protein 239"/>
    <property type="match status" value="1"/>
</dbReference>
<dbReference type="GO" id="GO:0005634">
    <property type="term" value="C:nucleus"/>
    <property type="evidence" value="ECO:0007669"/>
    <property type="project" value="UniProtKB-SubCell"/>
</dbReference>
<evidence type="ECO:0000256" key="21">
    <source>
        <dbReference type="ARBA" id="ARBA00030842"/>
    </source>
</evidence>
<feature type="compositionally biased region" description="Polar residues" evidence="27">
    <location>
        <begin position="1"/>
        <end position="20"/>
    </location>
</feature>
<comment type="function">
    <text evidence="5">May be involved in transcriptional regulation.</text>
</comment>
<evidence type="ECO:0000313" key="29">
    <source>
        <dbReference type="EMBL" id="CAH2232318.1"/>
    </source>
</evidence>
<reference evidence="29" key="1">
    <citation type="submission" date="2022-03" db="EMBL/GenBank/DDBJ databases">
        <authorList>
            <person name="Lindestad O."/>
        </authorList>
    </citation>
    <scope>NUCLEOTIDE SEQUENCE</scope>
</reference>
<evidence type="ECO:0000256" key="2">
    <source>
        <dbReference type="ARBA" id="ARBA00001326"/>
    </source>
</evidence>